<dbReference type="Pfam" id="PF00392">
    <property type="entry name" value="GntR"/>
    <property type="match status" value="1"/>
</dbReference>
<dbReference type="SUPFAM" id="SSF48008">
    <property type="entry name" value="GntR ligand-binding domain-like"/>
    <property type="match status" value="1"/>
</dbReference>
<keyword evidence="3" id="KW-0804">Transcription</keyword>
<evidence type="ECO:0000259" key="4">
    <source>
        <dbReference type="SMART" id="SM00345"/>
    </source>
</evidence>
<dbReference type="EMBL" id="JACXWY010000001">
    <property type="protein sequence ID" value="MBD3844167.1"/>
    <property type="molecule type" value="Genomic_DNA"/>
</dbReference>
<evidence type="ECO:0000313" key="7">
    <source>
        <dbReference type="Proteomes" id="UP000619295"/>
    </source>
</evidence>
<accession>A0A927HYA9</accession>
<evidence type="ECO:0000256" key="2">
    <source>
        <dbReference type="ARBA" id="ARBA00023125"/>
    </source>
</evidence>
<dbReference type="Gene3D" id="1.20.120.530">
    <property type="entry name" value="GntR ligand-binding domain-like"/>
    <property type="match status" value="1"/>
</dbReference>
<organism evidence="6 7">
    <name type="scientific">Bosea spartocytisi</name>
    <dbReference type="NCBI Taxonomy" id="2773451"/>
    <lineage>
        <taxon>Bacteria</taxon>
        <taxon>Pseudomonadati</taxon>
        <taxon>Pseudomonadota</taxon>
        <taxon>Alphaproteobacteria</taxon>
        <taxon>Hyphomicrobiales</taxon>
        <taxon>Boseaceae</taxon>
        <taxon>Bosea</taxon>
    </lineage>
</organism>
<proteinExistence type="predicted"/>
<dbReference type="SUPFAM" id="SSF46785">
    <property type="entry name" value="Winged helix' DNA-binding domain"/>
    <property type="match status" value="1"/>
</dbReference>
<protein>
    <submittedName>
        <fullName evidence="6">GntR family transcriptional regulator</fullName>
    </submittedName>
</protein>
<dbReference type="PANTHER" id="PTHR43537">
    <property type="entry name" value="TRANSCRIPTIONAL REGULATOR, GNTR FAMILY"/>
    <property type="match status" value="1"/>
</dbReference>
<sequence>MIPKLSRPSDLVYGIVKRRIILNELTPETVLTELGLAHEIGCSQGPIREALLRLQEDGLVVRSGRRTIVTRLTEEEADEMLALRRRIETRGALKAALHADGRALDDLRGILAAMMEAAAEGDEYRVIEADKDFHLALFRLSGLDALGQILARCIMHSNRYKLWAPEHRRPLIETARRHDILYERLAAGDGSGLAAALGSHIDTIVIQGGDEVAA</sequence>
<dbReference type="Proteomes" id="UP000619295">
    <property type="component" value="Unassembled WGS sequence"/>
</dbReference>
<gene>
    <name evidence="6" type="ORF">IED13_00550</name>
</gene>
<dbReference type="InterPro" id="IPR000524">
    <property type="entry name" value="Tscrpt_reg_HTH_GntR"/>
</dbReference>
<evidence type="ECO:0000256" key="3">
    <source>
        <dbReference type="ARBA" id="ARBA00023163"/>
    </source>
</evidence>
<dbReference type="SMART" id="SM00895">
    <property type="entry name" value="FCD"/>
    <property type="match status" value="1"/>
</dbReference>
<dbReference type="SMART" id="SM00345">
    <property type="entry name" value="HTH_GNTR"/>
    <property type="match status" value="1"/>
</dbReference>
<dbReference type="Gene3D" id="1.10.10.10">
    <property type="entry name" value="Winged helix-like DNA-binding domain superfamily/Winged helix DNA-binding domain"/>
    <property type="match status" value="1"/>
</dbReference>
<dbReference type="GO" id="GO:0003700">
    <property type="term" value="F:DNA-binding transcription factor activity"/>
    <property type="evidence" value="ECO:0007669"/>
    <property type="project" value="InterPro"/>
</dbReference>
<dbReference type="InterPro" id="IPR011711">
    <property type="entry name" value="GntR_C"/>
</dbReference>
<name>A0A927HYA9_9HYPH</name>
<feature type="domain" description="GntR C-terminal" evidence="5">
    <location>
        <begin position="79"/>
        <end position="203"/>
    </location>
</feature>
<dbReference type="GO" id="GO:0003677">
    <property type="term" value="F:DNA binding"/>
    <property type="evidence" value="ECO:0007669"/>
    <property type="project" value="UniProtKB-KW"/>
</dbReference>
<dbReference type="AlphaFoldDB" id="A0A927HYA9"/>
<keyword evidence="7" id="KW-1185">Reference proteome</keyword>
<dbReference type="InterPro" id="IPR008920">
    <property type="entry name" value="TF_FadR/GntR_C"/>
</dbReference>
<dbReference type="InterPro" id="IPR036388">
    <property type="entry name" value="WH-like_DNA-bd_sf"/>
</dbReference>
<comment type="caution">
    <text evidence="6">The sequence shown here is derived from an EMBL/GenBank/DDBJ whole genome shotgun (WGS) entry which is preliminary data.</text>
</comment>
<dbReference type="RefSeq" id="WP_038362567.1">
    <property type="nucleotide sequence ID" value="NZ_JACXWY010000001.1"/>
</dbReference>
<evidence type="ECO:0000259" key="5">
    <source>
        <dbReference type="SMART" id="SM00895"/>
    </source>
</evidence>
<dbReference type="Pfam" id="PF07729">
    <property type="entry name" value="FCD"/>
    <property type="match status" value="1"/>
</dbReference>
<dbReference type="InterPro" id="IPR036390">
    <property type="entry name" value="WH_DNA-bd_sf"/>
</dbReference>
<keyword evidence="2" id="KW-0238">DNA-binding</keyword>
<evidence type="ECO:0000313" key="6">
    <source>
        <dbReference type="EMBL" id="MBD3844167.1"/>
    </source>
</evidence>
<reference evidence="6" key="1">
    <citation type="submission" date="2020-09" db="EMBL/GenBank/DDBJ databases">
        <title>Bosea spartocytisi sp. nov. a root nodule endophyte of Spartocytisus supranubius in the high mountain ecosystem fo the Teide National Park (Canary Islands, Spain).</title>
        <authorList>
            <person name="Pulido-Suarez L."/>
            <person name="Peix A."/>
            <person name="Igual J.M."/>
            <person name="Socas-Perez N."/>
            <person name="Velazquez E."/>
            <person name="Flores-Felix J.D."/>
            <person name="Leon-Barrios M."/>
        </authorList>
    </citation>
    <scope>NUCLEOTIDE SEQUENCE</scope>
    <source>
        <strain evidence="6">SSUT16</strain>
    </source>
</reference>
<keyword evidence="1" id="KW-0805">Transcription regulation</keyword>
<dbReference type="PANTHER" id="PTHR43537:SF5">
    <property type="entry name" value="UXU OPERON TRANSCRIPTIONAL REGULATOR"/>
    <property type="match status" value="1"/>
</dbReference>
<feature type="domain" description="HTH gntR-type" evidence="4">
    <location>
        <begin position="12"/>
        <end position="69"/>
    </location>
</feature>
<evidence type="ECO:0000256" key="1">
    <source>
        <dbReference type="ARBA" id="ARBA00023015"/>
    </source>
</evidence>